<dbReference type="SMART" id="SM00672">
    <property type="entry name" value="CAP10"/>
    <property type="match status" value="1"/>
</dbReference>
<evidence type="ECO:0000313" key="4">
    <source>
        <dbReference type="Proteomes" id="UP000239899"/>
    </source>
</evidence>
<dbReference type="STRING" id="3076.A0A2P6TSA5"/>
<dbReference type="PANTHER" id="PTHR35279:SF1">
    <property type="entry name" value="ARABINANASE_LEVANSUCRASE_INVERTASE"/>
    <property type="match status" value="1"/>
</dbReference>
<dbReference type="PANTHER" id="PTHR35279">
    <property type="match status" value="1"/>
</dbReference>
<dbReference type="Gene3D" id="2.115.10.20">
    <property type="entry name" value="Glycosyl hydrolase domain, family 43"/>
    <property type="match status" value="2"/>
</dbReference>
<feature type="compositionally biased region" description="Polar residues" evidence="1">
    <location>
        <begin position="24"/>
        <end position="34"/>
    </location>
</feature>
<protein>
    <submittedName>
        <fullName evidence="3">Transcriptional regulator</fullName>
    </submittedName>
</protein>
<keyword evidence="4" id="KW-1185">Reference proteome</keyword>
<dbReference type="Proteomes" id="UP000239899">
    <property type="component" value="Unassembled WGS sequence"/>
</dbReference>
<accession>A0A2P6TSA5</accession>
<dbReference type="OrthoDB" id="3510at2759"/>
<dbReference type="InterPro" id="IPR006598">
    <property type="entry name" value="CAP10"/>
</dbReference>
<dbReference type="SUPFAM" id="SSF75005">
    <property type="entry name" value="Arabinanase/levansucrase/invertase"/>
    <property type="match status" value="2"/>
</dbReference>
<gene>
    <name evidence="3" type="ORF">C2E21_4113</name>
</gene>
<evidence type="ECO:0000259" key="2">
    <source>
        <dbReference type="SMART" id="SM00672"/>
    </source>
</evidence>
<sequence length="996" mass="108194">MKGSGRPKGGPGAHEHRPRPGTIFSASPFQSFTNRPGGGEASEEAAVIEEPRWALFGNGGGGLQVSTKSHAYLRSAFWDRRPDAFVANVSAWYAPRTPEAQQQLLDTPSYYQKWIEKDLEPWKGGITRDLVESAAQLYDVCDGDMIRFQILNGSLWVHHVTDRAHGFYPAILGPNNAAAKGRIPYALVMILDVLRTFPGQIPDVDAVLHTADFTCIPRSWEDAGGGAPLPVMGFQGSEASRDIIVPDYTFWGHEYQYLQDPWGHPAHGWAGQAAILSRKYANVSLGDRVPQAMWRGRIKDQRYPQRDALRRKFVGCVEEFEKEGRDADAALISVLRPPVALQDSCDYRYNVYLETEAWVSNLKQKMVCGSVLVAPMRMRFYEWWSRGLVPGQHYVEVTNSEGEMCDKTAQIVRDMNAAFASPAGRAAVPSGGHDTPTLTKRLNQLRSDRKVAHALGLDGSFPSAAAAASLGRAGAAGAGANAEASAAAEQGPVAGPDGVYSWGSKRMPWEVAAAGQQFVQEHVRMEDALVYVRDLLRAYASLQQFKVKPVAKSQCYTGDRLLEQFGFPHEGDAATHAAVIKVSRRRALVCQASSLNGAASSNGASSAVATQPGLLLPCGGPGAWDEAGIGHAVVRYFLGDDEQRWFMWYTGRSEACQSMDDVFPSSGSIGVAVSSDGINWKRGEGRIQGSRGAERAADVGKVLEPNGDWWWFDTCHMSVGDVQILSSTSVSSGEGVYWMFYSGGSFETARLPAGLSQSSTDEDGGELEGLRLRPGLAMSQDGRNWARIEAEHHTGALFDVGGEGEWDELFIGGPQVVAAGPRDMRMYYHSYDRSAGRFRVGLATSPDGFRWTRQGPIFEGGSDPADFDARGAASRCVVRDLDTKQYFMFYEAVAADGGRSIGVAVSKDGLRGWRRCPEPVLQGSGAAGAWDEGAVGCPWAVSMAGGKWRLYYSGRPQRGGGAWRGIGMARSEEGGPSFEGVPLRFARFEPQPQHSS</sequence>
<name>A0A2P6TSA5_CHLSO</name>
<dbReference type="Pfam" id="PF05686">
    <property type="entry name" value="Glyco_transf_90"/>
    <property type="match status" value="2"/>
</dbReference>
<dbReference type="EMBL" id="LHPG02000007">
    <property type="protein sequence ID" value="PRW56951.1"/>
    <property type="molecule type" value="Genomic_DNA"/>
</dbReference>
<feature type="region of interest" description="Disordered" evidence="1">
    <location>
        <begin position="1"/>
        <end position="44"/>
    </location>
</feature>
<proteinExistence type="predicted"/>
<evidence type="ECO:0000256" key="1">
    <source>
        <dbReference type="SAM" id="MobiDB-lite"/>
    </source>
</evidence>
<feature type="compositionally biased region" description="Gly residues" evidence="1">
    <location>
        <begin position="1"/>
        <end position="12"/>
    </location>
</feature>
<dbReference type="InterPro" id="IPR023296">
    <property type="entry name" value="Glyco_hydro_beta-prop_sf"/>
</dbReference>
<dbReference type="AlphaFoldDB" id="A0A2P6TSA5"/>
<organism evidence="3 4">
    <name type="scientific">Chlorella sorokiniana</name>
    <name type="common">Freshwater green alga</name>
    <dbReference type="NCBI Taxonomy" id="3076"/>
    <lineage>
        <taxon>Eukaryota</taxon>
        <taxon>Viridiplantae</taxon>
        <taxon>Chlorophyta</taxon>
        <taxon>core chlorophytes</taxon>
        <taxon>Trebouxiophyceae</taxon>
        <taxon>Chlorellales</taxon>
        <taxon>Chlorellaceae</taxon>
        <taxon>Chlorella clade</taxon>
        <taxon>Chlorella</taxon>
    </lineage>
</organism>
<reference evidence="3 4" key="1">
    <citation type="journal article" date="2018" name="Plant J.">
        <title>Genome sequences of Chlorella sorokiniana UTEX 1602 and Micractinium conductrix SAG 241.80: implications to maltose excretion by a green alga.</title>
        <authorList>
            <person name="Arriola M.B."/>
            <person name="Velmurugan N."/>
            <person name="Zhang Y."/>
            <person name="Plunkett M.H."/>
            <person name="Hondzo H."/>
            <person name="Barney B.M."/>
        </authorList>
    </citation>
    <scope>NUCLEOTIDE SEQUENCE [LARGE SCALE GENOMIC DNA]</scope>
    <source>
        <strain evidence="4">UTEX 1602</strain>
    </source>
</reference>
<feature type="domain" description="Glycosyl transferase CAP10" evidence="2">
    <location>
        <begin position="200"/>
        <end position="448"/>
    </location>
</feature>
<comment type="caution">
    <text evidence="3">The sequence shown here is derived from an EMBL/GenBank/DDBJ whole genome shotgun (WGS) entry which is preliminary data.</text>
</comment>
<evidence type="ECO:0000313" key="3">
    <source>
        <dbReference type="EMBL" id="PRW56951.1"/>
    </source>
</evidence>